<name>A0AAE4B6P0_9RHOB</name>
<feature type="domain" description="J" evidence="2">
    <location>
        <begin position="489"/>
        <end position="557"/>
    </location>
</feature>
<dbReference type="PROSITE" id="PS50076">
    <property type="entry name" value="DNAJ_2"/>
    <property type="match status" value="1"/>
</dbReference>
<gene>
    <name evidence="3" type="ORF">NO357_20545</name>
</gene>
<dbReference type="CDD" id="cd06257">
    <property type="entry name" value="DnaJ"/>
    <property type="match status" value="1"/>
</dbReference>
<dbReference type="SUPFAM" id="SSF46565">
    <property type="entry name" value="Chaperone J-domain"/>
    <property type="match status" value="1"/>
</dbReference>
<dbReference type="Gene3D" id="1.10.287.110">
    <property type="entry name" value="DnaJ domain"/>
    <property type="match status" value="1"/>
</dbReference>
<evidence type="ECO:0000313" key="3">
    <source>
        <dbReference type="EMBL" id="MDQ2092302.1"/>
    </source>
</evidence>
<dbReference type="RefSeq" id="WP_306737611.1">
    <property type="nucleotide sequence ID" value="NZ_JANHAX010000008.1"/>
</dbReference>
<evidence type="ECO:0000313" key="4">
    <source>
        <dbReference type="Proteomes" id="UP001226762"/>
    </source>
</evidence>
<evidence type="ECO:0000256" key="1">
    <source>
        <dbReference type="SAM" id="MobiDB-lite"/>
    </source>
</evidence>
<dbReference type="InterPro" id="IPR011047">
    <property type="entry name" value="Quinoprotein_ADH-like_sf"/>
</dbReference>
<dbReference type="SUPFAM" id="SSF50998">
    <property type="entry name" value="Quinoprotein alcohol dehydrogenase-like"/>
    <property type="match status" value="1"/>
</dbReference>
<sequence>MIGFFRKLFGEANTADVEENLEIARPQSLSSNDKSGSHERDPFEEMEREARERFESMSSTLPGGDYFELLEALQRAIADRRYSDAAEAAYKSISPLRKWLSDPRRDWERDQITIPALQQGGTMMAIIGNQKGLEELRDIVNEFDHLAEYRPDAEKHFKSLLLFDRIRRAVSEKPGILQNKMKAELGEEDGRLVSNLISWLEKAGEITRAKSGKTYALYMAGAQMTEEDASAIYTEPPRPSSHQKERQAARALELDLDKLDLVPLPPSPYTWSKTEELPTTSETFSDPAGSWRNVTIEAIAPPDRPDPAFRKHFTTSGGVLSFDDLAKSEESRGAAGAVMFTPEVGGEPIIRSLKRPPYYLDVHPEGKGFASRSKANILTVYDERLEVDFETDLSTTPEVQENRKRFDLDGAGAGAVLWGEPHLALNCIALSPRRDRYVYSHVDEAWCIDRDGKRLWGIRMPERPVETHSQTFDVGGIGGQVGTALEIEQALDEMNLKMPVTPEEIRQRYRTLVRELHPDINPGGEDRMKVVNTAYETLTGASQDELQGNERADDLLSLSATITFTFGGGPDRIQAAAFSGSGDTVLLGTDEGRVLRIDSAGRPIALYDVGSAPERILETDNYLYIQTFTRLYVLDGDRLVGLQDCTTKSDLLVDEGMVLLVENKGVRVLSETGRALATVLTKAPIRRAGIEKGELVIETRTHRGRFSGLGN</sequence>
<reference evidence="3" key="1">
    <citation type="submission" date="2022-07" db="EMBL/GenBank/DDBJ databases">
        <authorList>
            <person name="Otstavnykh N."/>
            <person name="Isaeva M."/>
            <person name="Bystritskaya E."/>
        </authorList>
    </citation>
    <scope>NUCLEOTIDE SEQUENCE</scope>
    <source>
        <strain evidence="3">KCTC 52189</strain>
    </source>
</reference>
<evidence type="ECO:0000259" key="2">
    <source>
        <dbReference type="PROSITE" id="PS50076"/>
    </source>
</evidence>
<dbReference type="Pfam" id="PF00226">
    <property type="entry name" value="DnaJ"/>
    <property type="match status" value="1"/>
</dbReference>
<dbReference type="EMBL" id="JANHAX010000008">
    <property type="protein sequence ID" value="MDQ2092302.1"/>
    <property type="molecule type" value="Genomic_DNA"/>
</dbReference>
<feature type="region of interest" description="Disordered" evidence="1">
    <location>
        <begin position="22"/>
        <end position="53"/>
    </location>
</feature>
<dbReference type="Proteomes" id="UP001226762">
    <property type="component" value="Unassembled WGS sequence"/>
</dbReference>
<dbReference type="AlphaFoldDB" id="A0AAE4B6P0"/>
<protein>
    <submittedName>
        <fullName evidence="3">J domain-containing protein</fullName>
    </submittedName>
</protein>
<accession>A0AAE4B6P0</accession>
<dbReference type="InterPro" id="IPR036869">
    <property type="entry name" value="J_dom_sf"/>
</dbReference>
<comment type="caution">
    <text evidence="3">The sequence shown here is derived from an EMBL/GenBank/DDBJ whole genome shotgun (WGS) entry which is preliminary data.</text>
</comment>
<keyword evidence="4" id="KW-1185">Reference proteome</keyword>
<dbReference type="SMART" id="SM00271">
    <property type="entry name" value="DnaJ"/>
    <property type="match status" value="1"/>
</dbReference>
<feature type="compositionally biased region" description="Basic and acidic residues" evidence="1">
    <location>
        <begin position="35"/>
        <end position="53"/>
    </location>
</feature>
<dbReference type="InterPro" id="IPR001623">
    <property type="entry name" value="DnaJ_domain"/>
</dbReference>
<reference evidence="3" key="2">
    <citation type="submission" date="2023-02" db="EMBL/GenBank/DDBJ databases">
        <title>'Rhodoalgimonas zhirmunskyi' gen. nov., isolated from a red alga.</title>
        <authorList>
            <person name="Nedashkovskaya O.I."/>
            <person name="Otstavnykh N.Y."/>
            <person name="Bystritskaya E.P."/>
            <person name="Balabanova L.A."/>
            <person name="Isaeva M.P."/>
        </authorList>
    </citation>
    <scope>NUCLEOTIDE SEQUENCE</scope>
    <source>
        <strain evidence="3">KCTC 52189</strain>
    </source>
</reference>
<organism evidence="3 4">
    <name type="scientific">Marimonas arenosa</name>
    <dbReference type="NCBI Taxonomy" id="1795305"/>
    <lineage>
        <taxon>Bacteria</taxon>
        <taxon>Pseudomonadati</taxon>
        <taxon>Pseudomonadota</taxon>
        <taxon>Alphaproteobacteria</taxon>
        <taxon>Rhodobacterales</taxon>
        <taxon>Paracoccaceae</taxon>
        <taxon>Marimonas</taxon>
    </lineage>
</organism>
<proteinExistence type="predicted"/>